<dbReference type="NCBIfam" id="TIGR01552">
    <property type="entry name" value="phd_fam"/>
    <property type="match status" value="1"/>
</dbReference>
<dbReference type="InterPro" id="IPR036165">
    <property type="entry name" value="YefM-like_sf"/>
</dbReference>
<dbReference type="GeneID" id="29933868"/>
<comment type="caution">
    <text evidence="3">The sequence shown here is derived from an EMBL/GenBank/DDBJ whole genome shotgun (WGS) entry which is preliminary data.</text>
</comment>
<protein>
    <recommendedName>
        <fullName evidence="2">Antitoxin</fullName>
    </recommendedName>
</protein>
<dbReference type="RefSeq" id="WP_057827520.1">
    <property type="nucleotide sequence ID" value="NZ_BAAACL010000017.1"/>
</dbReference>
<dbReference type="Proteomes" id="UP000321722">
    <property type="component" value="Unassembled WGS sequence"/>
</dbReference>
<dbReference type="SUPFAM" id="SSF143120">
    <property type="entry name" value="YefM-like"/>
    <property type="match status" value="1"/>
</dbReference>
<dbReference type="Gene3D" id="3.40.1620.10">
    <property type="entry name" value="YefM-like domain"/>
    <property type="match status" value="1"/>
</dbReference>
<evidence type="ECO:0000256" key="2">
    <source>
        <dbReference type="RuleBase" id="RU362080"/>
    </source>
</evidence>
<comment type="function">
    <text evidence="2">Antitoxin component of a type II toxin-antitoxin (TA) system.</text>
</comment>
<evidence type="ECO:0000313" key="3">
    <source>
        <dbReference type="EMBL" id="GEK42267.1"/>
    </source>
</evidence>
<organism evidence="3 4">
    <name type="scientific">Ligilactobacillus aviarius</name>
    <dbReference type="NCBI Taxonomy" id="1606"/>
    <lineage>
        <taxon>Bacteria</taxon>
        <taxon>Bacillati</taxon>
        <taxon>Bacillota</taxon>
        <taxon>Bacilli</taxon>
        <taxon>Lactobacillales</taxon>
        <taxon>Lactobacillaceae</taxon>
        <taxon>Ligilactobacillus</taxon>
    </lineage>
</organism>
<dbReference type="AlphaFoldDB" id="A0A510WUL4"/>
<dbReference type="PANTHER" id="PTHR33713:SF6">
    <property type="entry name" value="ANTITOXIN YEFM"/>
    <property type="match status" value="1"/>
</dbReference>
<evidence type="ECO:0000256" key="1">
    <source>
        <dbReference type="ARBA" id="ARBA00009981"/>
    </source>
</evidence>
<name>A0A510WUL4_9LACO</name>
<dbReference type="InterPro" id="IPR051405">
    <property type="entry name" value="phD/YefM_antitoxin"/>
</dbReference>
<dbReference type="EMBL" id="BJUI01000016">
    <property type="protein sequence ID" value="GEK42267.1"/>
    <property type="molecule type" value="Genomic_DNA"/>
</dbReference>
<dbReference type="InterPro" id="IPR006442">
    <property type="entry name" value="Antitoxin_Phd/YefM"/>
</dbReference>
<dbReference type="PANTHER" id="PTHR33713">
    <property type="entry name" value="ANTITOXIN YAFN-RELATED"/>
    <property type="match status" value="1"/>
</dbReference>
<gene>
    <name evidence="3" type="primary">relB</name>
    <name evidence="3" type="ORF">LAV01_10990</name>
</gene>
<accession>A0A510WUL4</accession>
<dbReference type="Gene3D" id="6.10.250.330">
    <property type="match status" value="1"/>
</dbReference>
<dbReference type="Pfam" id="PF02604">
    <property type="entry name" value="PhdYeFM_antitox"/>
    <property type="match status" value="1"/>
</dbReference>
<reference evidence="3 4" key="1">
    <citation type="submission" date="2019-07" db="EMBL/GenBank/DDBJ databases">
        <title>Whole genome shotgun sequence of Lactobacillus aviarius subsp. aviarius NBRC 102162.</title>
        <authorList>
            <person name="Hosoyama A."/>
            <person name="Uohara A."/>
            <person name="Ohji S."/>
            <person name="Ichikawa N."/>
        </authorList>
    </citation>
    <scope>NUCLEOTIDE SEQUENCE [LARGE SCALE GENOMIC DNA]</scope>
    <source>
        <strain evidence="3 4">NBRC 102162</strain>
    </source>
</reference>
<evidence type="ECO:0000313" key="4">
    <source>
        <dbReference type="Proteomes" id="UP000321722"/>
    </source>
</evidence>
<proteinExistence type="inferred from homology"/>
<comment type="similarity">
    <text evidence="1 2">Belongs to the phD/YefM antitoxin family.</text>
</comment>
<keyword evidence="4" id="KW-1185">Reference proteome</keyword>
<sequence>MENVIATSSNEFRKNFKKYTDDVVDYQDAVIVTRPKNRNVVVISEDEYNSLKETAYLLKDKENREFLRESMNQLKGGDVKVLTPDDWENLKKGE</sequence>